<reference evidence="2" key="1">
    <citation type="submission" date="2022-03" db="EMBL/GenBank/DDBJ databases">
        <authorList>
            <person name="Woo C.Y."/>
        </authorList>
    </citation>
    <scope>NUCLEOTIDE SEQUENCE</scope>
    <source>
        <strain evidence="2">CYS-01</strain>
    </source>
</reference>
<comment type="caution">
    <text evidence="2">The sequence shown here is derived from an EMBL/GenBank/DDBJ whole genome shotgun (WGS) entry which is preliminary data.</text>
</comment>
<proteinExistence type="predicted"/>
<feature type="signal peptide" evidence="1">
    <location>
        <begin position="1"/>
        <end position="19"/>
    </location>
</feature>
<sequence length="191" mass="21756">MKKFSFLVVLTFSALSLFAQSPKTGETLSFPQVDGSPLDVVYYPLNTTKAKENTDPVIRVFYSRPFKKGREIFGVLEPFDKVWRLGANESTEIDFFKPVFINNTKIKPGRYSLFAIPGKDKWTLIVNKQTDKWGAFSYDQSKDIVRIEVPVEKPSKVIEALSMTFTEAEDATNLIIGWDNTQVSIPIKFKK</sequence>
<dbReference type="Pfam" id="PF11138">
    <property type="entry name" value="DUF2911"/>
    <property type="match status" value="1"/>
</dbReference>
<dbReference type="RefSeq" id="WP_243359310.1">
    <property type="nucleotide sequence ID" value="NZ_JALGBH010000001.1"/>
</dbReference>
<dbReference type="Proteomes" id="UP001165460">
    <property type="component" value="Unassembled WGS sequence"/>
</dbReference>
<evidence type="ECO:0000313" key="3">
    <source>
        <dbReference type="Proteomes" id="UP001165460"/>
    </source>
</evidence>
<keyword evidence="1" id="KW-0732">Signal</keyword>
<evidence type="ECO:0000313" key="2">
    <source>
        <dbReference type="EMBL" id="MCJ0741809.1"/>
    </source>
</evidence>
<accession>A0ABS9ZVI3</accession>
<protein>
    <submittedName>
        <fullName evidence="2">DUF2911 domain-containing protein</fullName>
    </submittedName>
</protein>
<name>A0ABS9ZVI3_9SPHI</name>
<feature type="chain" id="PRO_5046545841" evidence="1">
    <location>
        <begin position="20"/>
        <end position="191"/>
    </location>
</feature>
<evidence type="ECO:0000256" key="1">
    <source>
        <dbReference type="SAM" id="SignalP"/>
    </source>
</evidence>
<organism evidence="2 3">
    <name type="scientific">Pedobacter montanisoli</name>
    <dbReference type="NCBI Taxonomy" id="2923277"/>
    <lineage>
        <taxon>Bacteria</taxon>
        <taxon>Pseudomonadati</taxon>
        <taxon>Bacteroidota</taxon>
        <taxon>Sphingobacteriia</taxon>
        <taxon>Sphingobacteriales</taxon>
        <taxon>Sphingobacteriaceae</taxon>
        <taxon>Pedobacter</taxon>
    </lineage>
</organism>
<gene>
    <name evidence="2" type="ORF">MMF97_03720</name>
</gene>
<keyword evidence="3" id="KW-1185">Reference proteome</keyword>
<dbReference type="EMBL" id="JALGBH010000001">
    <property type="protein sequence ID" value="MCJ0741809.1"/>
    <property type="molecule type" value="Genomic_DNA"/>
</dbReference>
<dbReference type="InterPro" id="IPR021314">
    <property type="entry name" value="DUF2911"/>
</dbReference>